<evidence type="ECO:0000313" key="2">
    <source>
        <dbReference type="EMBL" id="RAU82398.1"/>
    </source>
</evidence>
<dbReference type="Pfam" id="PF13852">
    <property type="entry name" value="DUF4197"/>
    <property type="match status" value="1"/>
</dbReference>
<dbReference type="InterPro" id="IPR025245">
    <property type="entry name" value="DUF4197"/>
</dbReference>
<feature type="signal peptide" evidence="1">
    <location>
        <begin position="1"/>
        <end position="22"/>
    </location>
</feature>
<feature type="chain" id="PRO_5016975900" evidence="1">
    <location>
        <begin position="23"/>
        <end position="244"/>
    </location>
</feature>
<name>A0A364RDH6_9BACT</name>
<protein>
    <submittedName>
        <fullName evidence="2">DUF4197 domain-containing protein</fullName>
    </submittedName>
</protein>
<evidence type="ECO:0000256" key="1">
    <source>
        <dbReference type="SAM" id="SignalP"/>
    </source>
</evidence>
<keyword evidence="3" id="KW-1185">Reference proteome</keyword>
<evidence type="ECO:0000313" key="3">
    <source>
        <dbReference type="Proteomes" id="UP000251692"/>
    </source>
</evidence>
<comment type="caution">
    <text evidence="2">The sequence shown here is derived from an EMBL/GenBank/DDBJ whole genome shotgun (WGS) entry which is preliminary data.</text>
</comment>
<proteinExistence type="predicted"/>
<reference evidence="2 3" key="2">
    <citation type="submission" date="2018-07" db="EMBL/GenBank/DDBJ databases">
        <title>Pontibacter sp. 2b14 genomic sequence and assembly.</title>
        <authorList>
            <person name="Du Z.-J."/>
        </authorList>
    </citation>
    <scope>NUCLEOTIDE SEQUENCE [LARGE SCALE GENOMIC DNA]</scope>
    <source>
        <strain evidence="2 3">2b14</strain>
    </source>
</reference>
<dbReference type="PROSITE" id="PS51257">
    <property type="entry name" value="PROKAR_LIPOPROTEIN"/>
    <property type="match status" value="1"/>
</dbReference>
<dbReference type="RefSeq" id="WP_112305990.1">
    <property type="nucleotide sequence ID" value="NZ_QMDV01000003.1"/>
</dbReference>
<dbReference type="EMBL" id="QMDV01000003">
    <property type="protein sequence ID" value="RAU82398.1"/>
    <property type="molecule type" value="Genomic_DNA"/>
</dbReference>
<dbReference type="Proteomes" id="UP000251692">
    <property type="component" value="Unassembled WGS sequence"/>
</dbReference>
<accession>A0A364RDH6</accession>
<organism evidence="2 3">
    <name type="scientific">Pontibacter arcticus</name>
    <dbReference type="NCBI Taxonomy" id="2080288"/>
    <lineage>
        <taxon>Bacteria</taxon>
        <taxon>Pseudomonadati</taxon>
        <taxon>Bacteroidota</taxon>
        <taxon>Cytophagia</taxon>
        <taxon>Cytophagales</taxon>
        <taxon>Hymenobacteraceae</taxon>
        <taxon>Pontibacter</taxon>
    </lineage>
</organism>
<sequence length="244" mass="26688">MKKILYTSLIALAVSTSACTVAEVQRTMDGVLAGTGTGVPVTKTEVANGLKQALEIGIKNGAAQASQVDGYHKNSLIRIPFPEDVKKVENTLRQIGLGSEVDKFVLTLNRGAEDAAKSAVPIFVSAIKQLTIADAWAILKGDRDAATQYLKRTTSQQLYTAFNPVMVKSLEKTNATRYYADLVNRYNKIPLVQKVNPDLDDYATQRAIDGLFTLVAQEEAQIRENPVARTTELLRRVFGNNNQS</sequence>
<reference evidence="2 3" key="1">
    <citation type="submission" date="2018-06" db="EMBL/GenBank/DDBJ databases">
        <authorList>
            <person name="Liu Z.-W."/>
        </authorList>
    </citation>
    <scope>NUCLEOTIDE SEQUENCE [LARGE SCALE GENOMIC DNA]</scope>
    <source>
        <strain evidence="2 3">2b14</strain>
    </source>
</reference>
<keyword evidence="1" id="KW-0732">Signal</keyword>
<dbReference type="AlphaFoldDB" id="A0A364RDH6"/>
<gene>
    <name evidence="2" type="ORF">DP923_11475</name>
</gene>
<dbReference type="OrthoDB" id="5292580at2"/>